<evidence type="ECO:0000256" key="2">
    <source>
        <dbReference type="ARBA" id="ARBA00006420"/>
    </source>
</evidence>
<dbReference type="FunFam" id="3.30.1370.70:FF:000002">
    <property type="entry name" value="NFU1 iron-sulfur cluster scaffold homolog, mitochondrial"/>
    <property type="match status" value="1"/>
</dbReference>
<keyword evidence="7" id="KW-0411">Iron-sulfur</keyword>
<dbReference type="InterPro" id="IPR014824">
    <property type="entry name" value="Nfu/NifU_N"/>
</dbReference>
<dbReference type="GO" id="GO:0051536">
    <property type="term" value="F:iron-sulfur cluster binding"/>
    <property type="evidence" value="ECO:0007669"/>
    <property type="project" value="UniProtKB-KW"/>
</dbReference>
<dbReference type="SUPFAM" id="SSF117916">
    <property type="entry name" value="Fe-S cluster assembly (FSCA) domain-like"/>
    <property type="match status" value="1"/>
</dbReference>
<dbReference type="InterPro" id="IPR036498">
    <property type="entry name" value="Nfu/NifU_N_sf"/>
</dbReference>
<evidence type="ECO:0000256" key="5">
    <source>
        <dbReference type="ARBA" id="ARBA00022946"/>
    </source>
</evidence>
<dbReference type="SMART" id="SM00932">
    <property type="entry name" value="Nfu_N"/>
    <property type="match status" value="1"/>
</dbReference>
<proteinExistence type="inferred from homology"/>
<dbReference type="Gene3D" id="3.30.300.130">
    <property type="entry name" value="Fe-S cluster assembly (FSCA)"/>
    <property type="match status" value="1"/>
</dbReference>
<keyword evidence="8" id="KW-0496">Mitochondrion</keyword>
<dbReference type="OrthoDB" id="565552at2759"/>
<sequence length="274" mass="30480">QGHLKMAGRVFGISLQNLVRRALVANIPLSKSGLRLRQYSNFPAKSLLLSIRGQPVFQRHTRNLFIQTQETPNPNSLKFVPGVQVLDSGTIDFPSIAKAKNSPLAKQLFRIQGVSSIFLGSDFITITKQDDEIEWKLIKPEVFAVVMDFFASGQPVLTDTETTPDTTAIHPDDDETVAMIKELLDTRIRPTVQEDGGDIIYVGFDQETGIVQLKMQGSCSSCPSSVVTLKNGVQNMLQFYVPEVQSVEQVEDEVDDENEKVLKELEDKIDDKGI</sequence>
<dbReference type="GO" id="GO:0005739">
    <property type="term" value="C:mitochondrion"/>
    <property type="evidence" value="ECO:0007669"/>
    <property type="project" value="UniProtKB-SubCell"/>
</dbReference>
<keyword evidence="5" id="KW-0809">Transit peptide</keyword>
<dbReference type="FunFam" id="3.30.300.130:FF:000001">
    <property type="entry name" value="NFU1 iron-sulfur cluster scaffold"/>
    <property type="match status" value="1"/>
</dbReference>
<evidence type="ECO:0000256" key="6">
    <source>
        <dbReference type="ARBA" id="ARBA00023004"/>
    </source>
</evidence>
<evidence type="ECO:0000256" key="4">
    <source>
        <dbReference type="ARBA" id="ARBA00022723"/>
    </source>
</evidence>
<gene>
    <name evidence="9" type="ORF">OFUS_LOCUS23363</name>
</gene>
<dbReference type="Pfam" id="PF08712">
    <property type="entry name" value="Nfu_N"/>
    <property type="match status" value="1"/>
</dbReference>
<name>A0A8J1XJ84_OWEFU</name>
<evidence type="ECO:0000256" key="3">
    <source>
        <dbReference type="ARBA" id="ARBA00018782"/>
    </source>
</evidence>
<evidence type="ECO:0000256" key="7">
    <source>
        <dbReference type="ARBA" id="ARBA00023014"/>
    </source>
</evidence>
<dbReference type="GO" id="GO:0005506">
    <property type="term" value="F:iron ion binding"/>
    <property type="evidence" value="ECO:0007669"/>
    <property type="project" value="InterPro"/>
</dbReference>
<dbReference type="EMBL" id="CAIIXF020000011">
    <property type="protein sequence ID" value="CAH1799339.1"/>
    <property type="molecule type" value="Genomic_DNA"/>
</dbReference>
<comment type="caution">
    <text evidence="9">The sequence shown here is derived from an EMBL/GenBank/DDBJ whole genome shotgun (WGS) entry which is preliminary data.</text>
</comment>
<feature type="non-terminal residue" evidence="9">
    <location>
        <position position="274"/>
    </location>
</feature>
<dbReference type="GO" id="GO:0016226">
    <property type="term" value="P:iron-sulfur cluster assembly"/>
    <property type="evidence" value="ECO:0007669"/>
    <property type="project" value="InterPro"/>
</dbReference>
<keyword evidence="10" id="KW-1185">Reference proteome</keyword>
<organism evidence="9 10">
    <name type="scientific">Owenia fusiformis</name>
    <name type="common">Polychaete worm</name>
    <dbReference type="NCBI Taxonomy" id="6347"/>
    <lineage>
        <taxon>Eukaryota</taxon>
        <taxon>Metazoa</taxon>
        <taxon>Spiralia</taxon>
        <taxon>Lophotrochozoa</taxon>
        <taxon>Annelida</taxon>
        <taxon>Polychaeta</taxon>
        <taxon>Sedentaria</taxon>
        <taxon>Canalipalpata</taxon>
        <taxon>Sabellida</taxon>
        <taxon>Oweniida</taxon>
        <taxon>Oweniidae</taxon>
        <taxon>Owenia</taxon>
    </lineage>
</organism>
<evidence type="ECO:0000313" key="10">
    <source>
        <dbReference type="Proteomes" id="UP000749559"/>
    </source>
</evidence>
<accession>A0A8J1XJ84</accession>
<keyword evidence="6" id="KW-0408">Iron</keyword>
<dbReference type="Gene3D" id="3.30.1370.70">
    <property type="entry name" value="Scaffold protein Nfu/NifU, N-terminal domain"/>
    <property type="match status" value="1"/>
</dbReference>
<dbReference type="InterPro" id="IPR034904">
    <property type="entry name" value="FSCA_dom_sf"/>
</dbReference>
<dbReference type="Proteomes" id="UP000749559">
    <property type="component" value="Unassembled WGS sequence"/>
</dbReference>
<evidence type="ECO:0000313" key="9">
    <source>
        <dbReference type="EMBL" id="CAH1799339.1"/>
    </source>
</evidence>
<reference evidence="9" key="1">
    <citation type="submission" date="2022-03" db="EMBL/GenBank/DDBJ databases">
        <authorList>
            <person name="Martin C."/>
        </authorList>
    </citation>
    <scope>NUCLEOTIDE SEQUENCE</scope>
</reference>
<evidence type="ECO:0000256" key="1">
    <source>
        <dbReference type="ARBA" id="ARBA00004173"/>
    </source>
</evidence>
<dbReference type="SUPFAM" id="SSF110836">
    <property type="entry name" value="Hypothetical protein SAV1430"/>
    <property type="match status" value="1"/>
</dbReference>
<dbReference type="AlphaFoldDB" id="A0A8J1XJ84"/>
<dbReference type="InterPro" id="IPR001075">
    <property type="entry name" value="NIF_FeS_clus_asmbl_NifU_C"/>
</dbReference>
<comment type="similarity">
    <text evidence="2">Belongs to the NifU family.</text>
</comment>
<dbReference type="PANTHER" id="PTHR11178:SF1">
    <property type="entry name" value="NFU1 IRON-SULFUR CLUSTER SCAFFOLD HOMOLOG, MITOCHONDRIAL"/>
    <property type="match status" value="1"/>
</dbReference>
<dbReference type="PANTHER" id="PTHR11178">
    <property type="entry name" value="IRON-SULFUR CLUSTER SCAFFOLD PROTEIN NFU-RELATED"/>
    <property type="match status" value="1"/>
</dbReference>
<evidence type="ECO:0000256" key="8">
    <source>
        <dbReference type="ARBA" id="ARBA00023128"/>
    </source>
</evidence>
<dbReference type="Pfam" id="PF01106">
    <property type="entry name" value="NifU"/>
    <property type="match status" value="1"/>
</dbReference>
<comment type="subcellular location">
    <subcellularLocation>
        <location evidence="1">Mitochondrion</location>
    </subcellularLocation>
</comment>
<keyword evidence="4" id="KW-0479">Metal-binding</keyword>
<protein>
    <recommendedName>
        <fullName evidence="3">NFU1 iron-sulfur cluster scaffold homolog, mitochondrial</fullName>
    </recommendedName>
</protein>